<accession>A0A6I0KMH5</accession>
<keyword evidence="1" id="KW-0472">Membrane</keyword>
<name>A0A6I0KMH5_BACUN</name>
<organism evidence="2 3">
    <name type="scientific">Bacteroides uniformis</name>
    <dbReference type="NCBI Taxonomy" id="820"/>
    <lineage>
        <taxon>Bacteria</taxon>
        <taxon>Pseudomonadati</taxon>
        <taxon>Bacteroidota</taxon>
        <taxon>Bacteroidia</taxon>
        <taxon>Bacteroidales</taxon>
        <taxon>Bacteroidaceae</taxon>
        <taxon>Bacteroides</taxon>
    </lineage>
</organism>
<proteinExistence type="predicted"/>
<feature type="transmembrane region" description="Helical" evidence="1">
    <location>
        <begin position="62"/>
        <end position="79"/>
    </location>
</feature>
<feature type="non-terminal residue" evidence="2">
    <location>
        <position position="1"/>
    </location>
</feature>
<feature type="transmembrane region" description="Helical" evidence="1">
    <location>
        <begin position="6"/>
        <end position="25"/>
    </location>
</feature>
<dbReference type="Proteomes" id="UP000433928">
    <property type="component" value="Unassembled WGS sequence"/>
</dbReference>
<keyword evidence="1" id="KW-1133">Transmembrane helix</keyword>
<keyword evidence="1" id="KW-0812">Transmembrane</keyword>
<feature type="transmembrane region" description="Helical" evidence="1">
    <location>
        <begin position="37"/>
        <end position="56"/>
    </location>
</feature>
<protein>
    <submittedName>
        <fullName evidence="2">MATE family efflux transporter</fullName>
    </submittedName>
</protein>
<gene>
    <name evidence="2" type="ORF">GAQ59_22535</name>
</gene>
<dbReference type="AlphaFoldDB" id="A0A6I0KMH5"/>
<comment type="caution">
    <text evidence="2">The sequence shown here is derived from an EMBL/GenBank/DDBJ whole genome shotgun (WGS) entry which is preliminary data.</text>
</comment>
<evidence type="ECO:0000256" key="1">
    <source>
        <dbReference type="SAM" id="Phobius"/>
    </source>
</evidence>
<evidence type="ECO:0000313" key="2">
    <source>
        <dbReference type="EMBL" id="KAB4164660.1"/>
    </source>
</evidence>
<sequence>HISVSFFPVLGLLCILRYTIQGAGYTNLAMLSGVSEMIARVLVSLYAVPAFGYLAVCFGDPTAWIAAVLFLVPAFIFVYRRLLRMRREQ</sequence>
<reference evidence="2 3" key="1">
    <citation type="journal article" date="2019" name="Nat. Med.">
        <title>A library of human gut bacterial isolates paired with longitudinal multiomics data enables mechanistic microbiome research.</title>
        <authorList>
            <person name="Poyet M."/>
            <person name="Groussin M."/>
            <person name="Gibbons S.M."/>
            <person name="Avila-Pacheco J."/>
            <person name="Jiang X."/>
            <person name="Kearney S.M."/>
            <person name="Perrotta A.R."/>
            <person name="Berdy B."/>
            <person name="Zhao S."/>
            <person name="Lieberman T.D."/>
            <person name="Swanson P.K."/>
            <person name="Smith M."/>
            <person name="Roesemann S."/>
            <person name="Alexander J.E."/>
            <person name="Rich S.A."/>
            <person name="Livny J."/>
            <person name="Vlamakis H."/>
            <person name="Clish C."/>
            <person name="Bullock K."/>
            <person name="Deik A."/>
            <person name="Scott J."/>
            <person name="Pierce K.A."/>
            <person name="Xavier R.J."/>
            <person name="Alm E.J."/>
        </authorList>
    </citation>
    <scope>NUCLEOTIDE SEQUENCE [LARGE SCALE GENOMIC DNA]</scope>
    <source>
        <strain evidence="2 3">BIOML-A27</strain>
    </source>
</reference>
<evidence type="ECO:0000313" key="3">
    <source>
        <dbReference type="Proteomes" id="UP000433928"/>
    </source>
</evidence>
<dbReference type="EMBL" id="WCUG01000093">
    <property type="protein sequence ID" value="KAB4164660.1"/>
    <property type="molecule type" value="Genomic_DNA"/>
</dbReference>